<evidence type="ECO:0000313" key="1">
    <source>
        <dbReference type="EMBL" id="KAE9403412.1"/>
    </source>
</evidence>
<accession>A0A6A4HVV0</accession>
<gene>
    <name evidence="1" type="ORF">BT96DRAFT_490104</name>
</gene>
<dbReference type="Proteomes" id="UP000799118">
    <property type="component" value="Unassembled WGS sequence"/>
</dbReference>
<name>A0A6A4HVV0_9AGAR</name>
<dbReference type="EMBL" id="ML769425">
    <property type="protein sequence ID" value="KAE9403412.1"/>
    <property type="molecule type" value="Genomic_DNA"/>
</dbReference>
<proteinExistence type="predicted"/>
<sequence length="152" mass="17288">MPTKLSKLLRKQFFLDSNNPTTILCRHFSKPSAVSCRSGEIKALLLVRLTSVGLSNTIGMSSDYHDDHPYSMHMMFYCSSKSAVRLLQGIEVSDLGGCRVSSIADKNPTEKFYYLQRRCRLHPMSYSSLSGRSRRRCLTVRTTDSRYDTVGY</sequence>
<keyword evidence="2" id="KW-1185">Reference proteome</keyword>
<organism evidence="1 2">
    <name type="scientific">Gymnopus androsaceus JB14</name>
    <dbReference type="NCBI Taxonomy" id="1447944"/>
    <lineage>
        <taxon>Eukaryota</taxon>
        <taxon>Fungi</taxon>
        <taxon>Dikarya</taxon>
        <taxon>Basidiomycota</taxon>
        <taxon>Agaricomycotina</taxon>
        <taxon>Agaricomycetes</taxon>
        <taxon>Agaricomycetidae</taxon>
        <taxon>Agaricales</taxon>
        <taxon>Marasmiineae</taxon>
        <taxon>Omphalotaceae</taxon>
        <taxon>Gymnopus</taxon>
    </lineage>
</organism>
<dbReference type="AlphaFoldDB" id="A0A6A4HVV0"/>
<reference evidence="1" key="1">
    <citation type="journal article" date="2019" name="Environ. Microbiol.">
        <title>Fungal ecological strategies reflected in gene transcription - a case study of two litter decomposers.</title>
        <authorList>
            <person name="Barbi F."/>
            <person name="Kohler A."/>
            <person name="Barry K."/>
            <person name="Baskaran P."/>
            <person name="Daum C."/>
            <person name="Fauchery L."/>
            <person name="Ihrmark K."/>
            <person name="Kuo A."/>
            <person name="LaButti K."/>
            <person name="Lipzen A."/>
            <person name="Morin E."/>
            <person name="Grigoriev I.V."/>
            <person name="Henrissat B."/>
            <person name="Lindahl B."/>
            <person name="Martin F."/>
        </authorList>
    </citation>
    <scope>NUCLEOTIDE SEQUENCE</scope>
    <source>
        <strain evidence="1">JB14</strain>
    </source>
</reference>
<evidence type="ECO:0000313" key="2">
    <source>
        <dbReference type="Proteomes" id="UP000799118"/>
    </source>
</evidence>
<protein>
    <submittedName>
        <fullName evidence="1">Uncharacterized protein</fullName>
    </submittedName>
</protein>